<name>A0ABQ9TTH0_SAGOE</name>
<accession>A0ABQ9TTH0</accession>
<comment type="caution">
    <text evidence="2">The sequence shown here is derived from an EMBL/GenBank/DDBJ whole genome shotgun (WGS) entry which is preliminary data.</text>
</comment>
<sequence>FLRSQNQAAVMQTLRASSDESCLFTPPLPPHQALSHRARPSNASERNEFAYGLK</sequence>
<keyword evidence="3" id="KW-1185">Reference proteome</keyword>
<evidence type="ECO:0000256" key="1">
    <source>
        <dbReference type="SAM" id="MobiDB-lite"/>
    </source>
</evidence>
<dbReference type="Proteomes" id="UP001266305">
    <property type="component" value="Unassembled WGS sequence"/>
</dbReference>
<evidence type="ECO:0000313" key="3">
    <source>
        <dbReference type="Proteomes" id="UP001266305"/>
    </source>
</evidence>
<reference evidence="2 3" key="1">
    <citation type="submission" date="2023-05" db="EMBL/GenBank/DDBJ databases">
        <title>B98-5 Cell Line De Novo Hybrid Assembly: An Optical Mapping Approach.</title>
        <authorList>
            <person name="Kananen K."/>
            <person name="Auerbach J.A."/>
            <person name="Kautto E."/>
            <person name="Blachly J.S."/>
        </authorList>
    </citation>
    <scope>NUCLEOTIDE SEQUENCE [LARGE SCALE GENOMIC DNA]</scope>
    <source>
        <strain evidence="2">B95-8</strain>
        <tissue evidence="2">Cell line</tissue>
    </source>
</reference>
<proteinExistence type="predicted"/>
<feature type="region of interest" description="Disordered" evidence="1">
    <location>
        <begin position="30"/>
        <end position="54"/>
    </location>
</feature>
<protein>
    <submittedName>
        <fullName evidence="2">Uncharacterized protein</fullName>
    </submittedName>
</protein>
<evidence type="ECO:0000313" key="2">
    <source>
        <dbReference type="EMBL" id="KAK2088077.1"/>
    </source>
</evidence>
<organism evidence="2 3">
    <name type="scientific">Saguinus oedipus</name>
    <name type="common">Cotton-top tamarin</name>
    <name type="synonym">Oedipomidas oedipus</name>
    <dbReference type="NCBI Taxonomy" id="9490"/>
    <lineage>
        <taxon>Eukaryota</taxon>
        <taxon>Metazoa</taxon>
        <taxon>Chordata</taxon>
        <taxon>Craniata</taxon>
        <taxon>Vertebrata</taxon>
        <taxon>Euteleostomi</taxon>
        <taxon>Mammalia</taxon>
        <taxon>Eutheria</taxon>
        <taxon>Euarchontoglires</taxon>
        <taxon>Primates</taxon>
        <taxon>Haplorrhini</taxon>
        <taxon>Platyrrhini</taxon>
        <taxon>Cebidae</taxon>
        <taxon>Callitrichinae</taxon>
        <taxon>Saguinus</taxon>
    </lineage>
</organism>
<dbReference type="EMBL" id="JASSZA010000019">
    <property type="protein sequence ID" value="KAK2088077.1"/>
    <property type="molecule type" value="Genomic_DNA"/>
</dbReference>
<feature type="non-terminal residue" evidence="2">
    <location>
        <position position="1"/>
    </location>
</feature>
<gene>
    <name evidence="2" type="ORF">P7K49_033984</name>
</gene>